<dbReference type="Proteomes" id="UP000185003">
    <property type="component" value="Unassembled WGS sequence"/>
</dbReference>
<sequence>MGGTETDQLTRNKHFLNTGKTINFTPLERRHERETYNIMEALKLKLKQQIIEALNLQDTRPEDIDDNAALFGEGLGLDSIDSLELMVLLERQYKIKVEDPREGRKILQSVQSMAEFIQSKQPA</sequence>
<dbReference type="InterPro" id="IPR036736">
    <property type="entry name" value="ACP-like_sf"/>
</dbReference>
<organism evidence="2 3">
    <name type="scientific">Chitinophaga niabensis</name>
    <dbReference type="NCBI Taxonomy" id="536979"/>
    <lineage>
        <taxon>Bacteria</taxon>
        <taxon>Pseudomonadati</taxon>
        <taxon>Bacteroidota</taxon>
        <taxon>Chitinophagia</taxon>
        <taxon>Chitinophagales</taxon>
        <taxon>Chitinophagaceae</taxon>
        <taxon>Chitinophaga</taxon>
    </lineage>
</organism>
<gene>
    <name evidence="2" type="ORF">SAMN04488055_5330</name>
</gene>
<feature type="domain" description="Carrier" evidence="1">
    <location>
        <begin position="40"/>
        <end position="121"/>
    </location>
</feature>
<reference evidence="2 3" key="1">
    <citation type="submission" date="2016-11" db="EMBL/GenBank/DDBJ databases">
        <authorList>
            <person name="Jaros S."/>
            <person name="Januszkiewicz K."/>
            <person name="Wedrychowicz H."/>
        </authorList>
    </citation>
    <scope>NUCLEOTIDE SEQUENCE [LARGE SCALE GENOMIC DNA]</scope>
    <source>
        <strain evidence="2 3">DSM 24787</strain>
    </source>
</reference>
<keyword evidence="3" id="KW-1185">Reference proteome</keyword>
<dbReference type="InterPro" id="IPR009081">
    <property type="entry name" value="PP-bd_ACP"/>
</dbReference>
<accession>A0A1N6K8Q9</accession>
<proteinExistence type="predicted"/>
<dbReference type="NCBIfam" id="NF006617">
    <property type="entry name" value="PRK09184.1"/>
    <property type="match status" value="1"/>
</dbReference>
<dbReference type="RefSeq" id="WP_262488015.1">
    <property type="nucleotide sequence ID" value="NZ_FSRA01000002.1"/>
</dbReference>
<dbReference type="Pfam" id="PF00550">
    <property type="entry name" value="PP-binding"/>
    <property type="match status" value="1"/>
</dbReference>
<dbReference type="Gene3D" id="1.10.1200.10">
    <property type="entry name" value="ACP-like"/>
    <property type="match status" value="1"/>
</dbReference>
<name>A0A1N6K8Q9_9BACT</name>
<evidence type="ECO:0000259" key="1">
    <source>
        <dbReference type="PROSITE" id="PS50075"/>
    </source>
</evidence>
<dbReference type="PROSITE" id="PS50075">
    <property type="entry name" value="CARRIER"/>
    <property type="match status" value="1"/>
</dbReference>
<evidence type="ECO:0000313" key="2">
    <source>
        <dbReference type="EMBL" id="SIO52979.1"/>
    </source>
</evidence>
<evidence type="ECO:0000313" key="3">
    <source>
        <dbReference type="Proteomes" id="UP000185003"/>
    </source>
</evidence>
<dbReference type="STRING" id="536979.SAMN04488055_5330"/>
<dbReference type="SUPFAM" id="SSF47336">
    <property type="entry name" value="ACP-like"/>
    <property type="match status" value="1"/>
</dbReference>
<protein>
    <submittedName>
        <fullName evidence="2">Acyl carrier protein</fullName>
    </submittedName>
</protein>
<dbReference type="EMBL" id="FSRA01000002">
    <property type="protein sequence ID" value="SIO52979.1"/>
    <property type="molecule type" value="Genomic_DNA"/>
</dbReference>
<dbReference type="AlphaFoldDB" id="A0A1N6K8Q9"/>